<dbReference type="SUPFAM" id="SSF53271">
    <property type="entry name" value="PRTase-like"/>
    <property type="match status" value="1"/>
</dbReference>
<keyword evidence="1" id="KW-0328">Glycosyltransferase</keyword>
<dbReference type="AlphaFoldDB" id="A0A173UPD6"/>
<evidence type="ECO:0000313" key="2">
    <source>
        <dbReference type="EMBL" id="RHN12958.1"/>
    </source>
</evidence>
<gene>
    <name evidence="2" type="ORF">DWZ29_08710</name>
    <name evidence="1" type="ORF">ERS852578_02560</name>
</gene>
<name>A0A173UPD6_9FIRM</name>
<reference evidence="2 4" key="2">
    <citation type="submission" date="2018-08" db="EMBL/GenBank/DDBJ databases">
        <title>A genome reference for cultivated species of the human gut microbiota.</title>
        <authorList>
            <person name="Zou Y."/>
            <person name="Xue W."/>
            <person name="Luo G."/>
        </authorList>
    </citation>
    <scope>NUCLEOTIDE SEQUENCE [LARGE SCALE GENOMIC DNA]</scope>
    <source>
        <strain evidence="2 4">AF31-17AC</strain>
    </source>
</reference>
<dbReference type="Proteomes" id="UP000095390">
    <property type="component" value="Unassembled WGS sequence"/>
</dbReference>
<dbReference type="Gene3D" id="3.40.50.2020">
    <property type="match status" value="1"/>
</dbReference>
<dbReference type="GO" id="GO:0016757">
    <property type="term" value="F:glycosyltransferase activity"/>
    <property type="evidence" value="ECO:0007669"/>
    <property type="project" value="UniProtKB-KW"/>
</dbReference>
<evidence type="ECO:0000313" key="1">
    <source>
        <dbReference type="EMBL" id="CUN16027.1"/>
    </source>
</evidence>
<proteinExistence type="predicted"/>
<reference evidence="1 3" key="1">
    <citation type="submission" date="2015-09" db="EMBL/GenBank/DDBJ databases">
        <authorList>
            <consortium name="Pathogen Informatics"/>
        </authorList>
    </citation>
    <scope>NUCLEOTIDE SEQUENCE [LARGE SCALE GENOMIC DNA]</scope>
    <source>
        <strain evidence="1 3">2789STDY5834966</strain>
    </source>
</reference>
<keyword evidence="1" id="KW-0808">Transferase</keyword>
<dbReference type="EMBL" id="QRQO01000021">
    <property type="protein sequence ID" value="RHN12958.1"/>
    <property type="molecule type" value="Genomic_DNA"/>
</dbReference>
<dbReference type="RefSeq" id="WP_005349932.1">
    <property type="nucleotide sequence ID" value="NZ_CATVRT010000057.1"/>
</dbReference>
<protein>
    <submittedName>
        <fullName evidence="1">Orotate phosphoribosyltransferase</fullName>
    </submittedName>
</protein>
<evidence type="ECO:0000313" key="4">
    <source>
        <dbReference type="Proteomes" id="UP000283700"/>
    </source>
</evidence>
<sequence length="213" mass="24055">MENRKIQFRSKACNLHLSAYPGHFATKHSHVNYFLDMTTLKVRQSNAEEAARALVPLYKHNTVVDTIVCLDGTEVIGAFLAEKLTESGFFSYNQHKSIYIVTPEIDSDGQMFFRKNIQPMIKDRNIIILMASVTTGITINRSWECIEYYGGKLQGISAIFSTLSEYGNLPVNSLFTPNDIPTYHTYSKHDCPYCKSGQKIDALVNGHGYSELL</sequence>
<organism evidence="1 3">
    <name type="scientific">Anaerobutyricum hallii</name>
    <dbReference type="NCBI Taxonomy" id="39488"/>
    <lineage>
        <taxon>Bacteria</taxon>
        <taxon>Bacillati</taxon>
        <taxon>Bacillota</taxon>
        <taxon>Clostridia</taxon>
        <taxon>Lachnospirales</taxon>
        <taxon>Lachnospiraceae</taxon>
        <taxon>Anaerobutyricum</taxon>
    </lineage>
</organism>
<dbReference type="GeneID" id="75047998"/>
<dbReference type="InterPro" id="IPR029057">
    <property type="entry name" value="PRTase-like"/>
</dbReference>
<dbReference type="EMBL" id="CYYC01000040">
    <property type="protein sequence ID" value="CUN16027.1"/>
    <property type="molecule type" value="Genomic_DNA"/>
</dbReference>
<dbReference type="OrthoDB" id="9778142at2"/>
<evidence type="ECO:0000313" key="3">
    <source>
        <dbReference type="Proteomes" id="UP000095390"/>
    </source>
</evidence>
<dbReference type="Proteomes" id="UP000283700">
    <property type="component" value="Unassembled WGS sequence"/>
</dbReference>
<accession>A0A173UPD6</accession>